<dbReference type="GO" id="GO:0009252">
    <property type="term" value="P:peptidoglycan biosynthetic process"/>
    <property type="evidence" value="ECO:0007669"/>
    <property type="project" value="UniProtKB-UniRule"/>
</dbReference>
<keyword evidence="3 10" id="KW-0132">Cell division</keyword>
<dbReference type="Gene3D" id="3.90.190.20">
    <property type="entry name" value="Mur ligase, C-terminal domain"/>
    <property type="match status" value="1"/>
</dbReference>
<evidence type="ECO:0000259" key="15">
    <source>
        <dbReference type="Pfam" id="PF08245"/>
    </source>
</evidence>
<feature type="compositionally biased region" description="Basic and acidic residues" evidence="12">
    <location>
        <begin position="476"/>
        <end position="485"/>
    </location>
</feature>
<dbReference type="PANTHER" id="PTHR43024">
    <property type="entry name" value="UDP-N-ACETYLMURAMOYL-TRIPEPTIDE--D-ALANYL-D-ALANINE LIGASE"/>
    <property type="match status" value="1"/>
</dbReference>
<evidence type="ECO:0000256" key="2">
    <source>
        <dbReference type="ARBA" id="ARBA00022598"/>
    </source>
</evidence>
<comment type="function">
    <text evidence="10 11">Involved in cell wall formation. Catalyzes the final step in the synthesis of UDP-N-acetylmuramoyl-pentapeptide, the precursor of murein.</text>
</comment>
<dbReference type="InterPro" id="IPR013221">
    <property type="entry name" value="Mur_ligase_cen"/>
</dbReference>
<proteinExistence type="inferred from homology"/>
<dbReference type="SUPFAM" id="SSF53244">
    <property type="entry name" value="MurD-like peptide ligases, peptide-binding domain"/>
    <property type="match status" value="1"/>
</dbReference>
<gene>
    <name evidence="10" type="primary">murF</name>
    <name evidence="16" type="ORF">BJZ21_001557</name>
</gene>
<dbReference type="GO" id="GO:0005524">
    <property type="term" value="F:ATP binding"/>
    <property type="evidence" value="ECO:0007669"/>
    <property type="project" value="UniProtKB-UniRule"/>
</dbReference>
<protein>
    <recommendedName>
        <fullName evidence="10 11">UDP-N-acetylmuramoyl-tripeptide--D-alanyl-D-alanine ligase</fullName>
        <ecNumber evidence="10 11">6.3.2.10</ecNumber>
    </recommendedName>
    <alternativeName>
        <fullName evidence="10">D-alanyl-D-alanine-adding enzyme</fullName>
    </alternativeName>
</protein>
<dbReference type="EC" id="6.3.2.10" evidence="10 11"/>
<evidence type="ECO:0000256" key="7">
    <source>
        <dbReference type="ARBA" id="ARBA00022984"/>
    </source>
</evidence>
<evidence type="ECO:0000256" key="8">
    <source>
        <dbReference type="ARBA" id="ARBA00023306"/>
    </source>
</evidence>
<keyword evidence="17" id="KW-1185">Reference proteome</keyword>
<dbReference type="HAMAP" id="MF_02019">
    <property type="entry name" value="MurF"/>
    <property type="match status" value="1"/>
</dbReference>
<evidence type="ECO:0000256" key="3">
    <source>
        <dbReference type="ARBA" id="ARBA00022618"/>
    </source>
</evidence>
<dbReference type="Pfam" id="PF01225">
    <property type="entry name" value="Mur_ligase"/>
    <property type="match status" value="1"/>
</dbReference>
<evidence type="ECO:0000256" key="6">
    <source>
        <dbReference type="ARBA" id="ARBA00022960"/>
    </source>
</evidence>
<keyword evidence="4 10" id="KW-0547">Nucleotide-binding</keyword>
<dbReference type="InterPro" id="IPR035911">
    <property type="entry name" value="MurE/MurF_N"/>
</dbReference>
<dbReference type="NCBIfam" id="TIGR01143">
    <property type="entry name" value="murF"/>
    <property type="match status" value="1"/>
</dbReference>
<evidence type="ECO:0000259" key="13">
    <source>
        <dbReference type="Pfam" id="PF01225"/>
    </source>
</evidence>
<dbReference type="Pfam" id="PF08245">
    <property type="entry name" value="Mur_ligase_M"/>
    <property type="match status" value="1"/>
</dbReference>
<evidence type="ECO:0000256" key="5">
    <source>
        <dbReference type="ARBA" id="ARBA00022840"/>
    </source>
</evidence>
<dbReference type="InterPro" id="IPR051046">
    <property type="entry name" value="MurCDEF_CellWall_CoF430Synth"/>
</dbReference>
<evidence type="ECO:0000256" key="4">
    <source>
        <dbReference type="ARBA" id="ARBA00022741"/>
    </source>
</evidence>
<dbReference type="UniPathway" id="UPA00219"/>
<dbReference type="InterPro" id="IPR000713">
    <property type="entry name" value="Mur_ligase_N"/>
</dbReference>
<feature type="region of interest" description="Disordered" evidence="12">
    <location>
        <begin position="451"/>
        <end position="485"/>
    </location>
</feature>
<dbReference type="EMBL" id="JACCBG010000001">
    <property type="protein sequence ID" value="NYD41474.1"/>
    <property type="molecule type" value="Genomic_DNA"/>
</dbReference>
<dbReference type="Gene3D" id="3.40.1190.10">
    <property type="entry name" value="Mur-like, catalytic domain"/>
    <property type="match status" value="1"/>
</dbReference>
<comment type="pathway">
    <text evidence="10 11">Cell wall biogenesis; peptidoglycan biosynthesis.</text>
</comment>
<evidence type="ECO:0000256" key="9">
    <source>
        <dbReference type="ARBA" id="ARBA00023316"/>
    </source>
</evidence>
<dbReference type="SUPFAM" id="SSF53623">
    <property type="entry name" value="MurD-like peptide ligases, catalytic domain"/>
    <property type="match status" value="1"/>
</dbReference>
<dbReference type="PANTHER" id="PTHR43024:SF1">
    <property type="entry name" value="UDP-N-ACETYLMURAMOYL-TRIPEPTIDE--D-ALANYL-D-ALANINE LIGASE"/>
    <property type="match status" value="1"/>
</dbReference>
<evidence type="ECO:0000256" key="1">
    <source>
        <dbReference type="ARBA" id="ARBA00022490"/>
    </source>
</evidence>
<keyword evidence="5 10" id="KW-0067">ATP-binding</keyword>
<feature type="compositionally biased region" description="Pro residues" evidence="12">
    <location>
        <begin position="455"/>
        <end position="465"/>
    </location>
</feature>
<dbReference type="InterPro" id="IPR005863">
    <property type="entry name" value="UDP-N-AcMur_synth"/>
</dbReference>
<sequence>MTLQEVATAVDGAVAGDPAVLVTGPATFDSRQIVPGGLFVAVAGDRVDGHDFALRAHEAGAAAVLASRPTGAPSVLVEDPVDALGRLARHVLTRLDVTVLALTGSQGKTGTKDYLAQVLGAAGPTVATAGNNNNELGVPMTVLRADAGTAYLVVEMGARGLGHIAYLCGIAPPSVAAVLNVGTAHIGEFGSREAIAQAKGEIVESLSGGGTAVLNADDELVAAMAARTRARTLTFGRAGDVAWRAVGLDDLGRPSFELGYAGSWHPVRLALPGEHQVANAAAAAAMALAVGVPLDRVAEGLTAARPASRWRMELTERADGLVVVNDAYNANPASMVAALDSLVAIGERGGRRTVAVLGEMRELGSGALEDHRGVGRAAAGAGVDVLVTVGEEAVGIAEGAEDVPGWPGLVVRTAGRDEALAWVRQNVSARDVVLVKASRGAALEVVAESLLQGPGPAPEQQPPEQNPAVKNPPENPEVKPEVQQP</sequence>
<evidence type="ECO:0000313" key="17">
    <source>
        <dbReference type="Proteomes" id="UP000535511"/>
    </source>
</evidence>
<feature type="domain" description="Mur ligase C-terminal" evidence="14">
    <location>
        <begin position="311"/>
        <end position="439"/>
    </location>
</feature>
<dbReference type="GO" id="GO:0008360">
    <property type="term" value="P:regulation of cell shape"/>
    <property type="evidence" value="ECO:0007669"/>
    <property type="project" value="UniProtKB-KW"/>
</dbReference>
<dbReference type="GO" id="GO:0005737">
    <property type="term" value="C:cytoplasm"/>
    <property type="evidence" value="ECO:0007669"/>
    <property type="project" value="UniProtKB-SubCell"/>
</dbReference>
<name>A0A7Y9E5I9_9ACTN</name>
<feature type="domain" description="Mur ligase central" evidence="15">
    <location>
        <begin position="103"/>
        <end position="287"/>
    </location>
</feature>
<evidence type="ECO:0000313" key="16">
    <source>
        <dbReference type="EMBL" id="NYD41474.1"/>
    </source>
</evidence>
<comment type="caution">
    <text evidence="10">Lacks conserved residue(s) required for the propagation of feature annotation.</text>
</comment>
<dbReference type="Proteomes" id="UP000535511">
    <property type="component" value="Unassembled WGS sequence"/>
</dbReference>
<dbReference type="AlphaFoldDB" id="A0A7Y9E5I9"/>
<comment type="similarity">
    <text evidence="10">Belongs to the MurCDEF family. MurF subfamily.</text>
</comment>
<dbReference type="RefSeq" id="WP_343052022.1">
    <property type="nucleotide sequence ID" value="NZ_JACCBG010000001.1"/>
</dbReference>
<dbReference type="GO" id="GO:0047480">
    <property type="term" value="F:UDP-N-acetylmuramoyl-tripeptide-D-alanyl-D-alanine ligase activity"/>
    <property type="evidence" value="ECO:0007669"/>
    <property type="project" value="UniProtKB-UniRule"/>
</dbReference>
<dbReference type="Gene3D" id="3.40.1390.10">
    <property type="entry name" value="MurE/MurF, N-terminal domain"/>
    <property type="match status" value="1"/>
</dbReference>
<dbReference type="GO" id="GO:0071555">
    <property type="term" value="P:cell wall organization"/>
    <property type="evidence" value="ECO:0007669"/>
    <property type="project" value="UniProtKB-KW"/>
</dbReference>
<keyword evidence="8 10" id="KW-0131">Cell cycle</keyword>
<dbReference type="GO" id="GO:0051301">
    <property type="term" value="P:cell division"/>
    <property type="evidence" value="ECO:0007669"/>
    <property type="project" value="UniProtKB-KW"/>
</dbReference>
<keyword evidence="7 10" id="KW-0573">Peptidoglycan synthesis</keyword>
<accession>A0A7Y9E5I9</accession>
<evidence type="ECO:0000256" key="10">
    <source>
        <dbReference type="HAMAP-Rule" id="MF_02019"/>
    </source>
</evidence>
<evidence type="ECO:0000259" key="14">
    <source>
        <dbReference type="Pfam" id="PF02875"/>
    </source>
</evidence>
<dbReference type="InterPro" id="IPR036615">
    <property type="entry name" value="Mur_ligase_C_dom_sf"/>
</dbReference>
<comment type="catalytic activity">
    <reaction evidence="10 11">
        <text>D-alanyl-D-alanine + UDP-N-acetyl-alpha-D-muramoyl-L-alanyl-gamma-D-glutamyl-meso-2,6-diaminopimelate + ATP = UDP-N-acetyl-alpha-D-muramoyl-L-alanyl-gamma-D-glutamyl-meso-2,6-diaminopimeloyl-D-alanyl-D-alanine + ADP + phosphate + H(+)</text>
        <dbReference type="Rhea" id="RHEA:28374"/>
        <dbReference type="ChEBI" id="CHEBI:15378"/>
        <dbReference type="ChEBI" id="CHEBI:30616"/>
        <dbReference type="ChEBI" id="CHEBI:43474"/>
        <dbReference type="ChEBI" id="CHEBI:57822"/>
        <dbReference type="ChEBI" id="CHEBI:61386"/>
        <dbReference type="ChEBI" id="CHEBI:83905"/>
        <dbReference type="ChEBI" id="CHEBI:456216"/>
        <dbReference type="EC" id="6.3.2.10"/>
    </reaction>
</comment>
<comment type="caution">
    <text evidence="16">The sequence shown here is derived from an EMBL/GenBank/DDBJ whole genome shotgun (WGS) entry which is preliminary data.</text>
</comment>
<dbReference type="Pfam" id="PF02875">
    <property type="entry name" value="Mur_ligase_C"/>
    <property type="match status" value="1"/>
</dbReference>
<feature type="domain" description="Mur ligase N-terminal catalytic" evidence="13">
    <location>
        <begin position="28"/>
        <end position="70"/>
    </location>
</feature>
<dbReference type="InterPro" id="IPR004101">
    <property type="entry name" value="Mur_ligase_C"/>
</dbReference>
<reference evidence="16 17" key="1">
    <citation type="submission" date="2020-07" db="EMBL/GenBank/DDBJ databases">
        <title>Sequencing the genomes of 1000 actinobacteria strains.</title>
        <authorList>
            <person name="Klenk H.-P."/>
        </authorList>
    </citation>
    <scope>NUCLEOTIDE SEQUENCE [LARGE SCALE GENOMIC DNA]</scope>
    <source>
        <strain evidence="16 17">DSM 21350</strain>
    </source>
</reference>
<dbReference type="SUPFAM" id="SSF63418">
    <property type="entry name" value="MurE/MurF N-terminal domain"/>
    <property type="match status" value="1"/>
</dbReference>
<organism evidence="16 17">
    <name type="scientific">Nocardioides panaciterrulae</name>
    <dbReference type="NCBI Taxonomy" id="661492"/>
    <lineage>
        <taxon>Bacteria</taxon>
        <taxon>Bacillati</taxon>
        <taxon>Actinomycetota</taxon>
        <taxon>Actinomycetes</taxon>
        <taxon>Propionibacteriales</taxon>
        <taxon>Nocardioidaceae</taxon>
        <taxon>Nocardioides</taxon>
    </lineage>
</organism>
<evidence type="ECO:0000256" key="12">
    <source>
        <dbReference type="SAM" id="MobiDB-lite"/>
    </source>
</evidence>
<keyword evidence="6 10" id="KW-0133">Cell shape</keyword>
<comment type="subcellular location">
    <subcellularLocation>
        <location evidence="10 11">Cytoplasm</location>
    </subcellularLocation>
</comment>
<dbReference type="InterPro" id="IPR036565">
    <property type="entry name" value="Mur-like_cat_sf"/>
</dbReference>
<keyword evidence="1 10" id="KW-0963">Cytoplasm</keyword>
<evidence type="ECO:0000256" key="11">
    <source>
        <dbReference type="RuleBase" id="RU004136"/>
    </source>
</evidence>
<keyword evidence="9 10" id="KW-0961">Cell wall biogenesis/degradation</keyword>
<keyword evidence="2 10" id="KW-0436">Ligase</keyword>